<dbReference type="PANTHER" id="PTHR48438">
    <property type="entry name" value="ALPHA-(1,3)-FUCOSYLTRANSFERASE C-RELATED"/>
    <property type="match status" value="1"/>
</dbReference>
<keyword evidence="11" id="KW-0325">Glycoprotein</keyword>
<dbReference type="FunFam" id="3.40.50.11660:FF:000002">
    <property type="entry name" value="Alpha-(1,3)-fucosyltransferase"/>
    <property type="match status" value="1"/>
</dbReference>
<dbReference type="InParanoid" id="A0A1S3JIX6"/>
<evidence type="ECO:0000256" key="10">
    <source>
        <dbReference type="ARBA" id="ARBA00023136"/>
    </source>
</evidence>
<evidence type="ECO:0000256" key="9">
    <source>
        <dbReference type="ARBA" id="ARBA00023034"/>
    </source>
</evidence>
<dbReference type="OrthoDB" id="427096at2759"/>
<dbReference type="Proteomes" id="UP000085678">
    <property type="component" value="Unplaced"/>
</dbReference>
<dbReference type="InterPro" id="IPR001503">
    <property type="entry name" value="Glyco_trans_10"/>
</dbReference>
<protein>
    <recommendedName>
        <fullName evidence="12">Fucosyltransferase</fullName>
        <ecNumber evidence="12">2.4.1.-</ecNumber>
    </recommendedName>
</protein>
<dbReference type="UniPathway" id="UPA00378"/>
<evidence type="ECO:0000259" key="13">
    <source>
        <dbReference type="Pfam" id="PF00852"/>
    </source>
</evidence>
<dbReference type="AlphaFoldDB" id="A0A1S3JIX6"/>
<keyword evidence="7" id="KW-0735">Signal-anchor</keyword>
<gene>
    <name evidence="16" type="primary">LOC106173676</name>
</gene>
<dbReference type="InterPro" id="IPR031481">
    <property type="entry name" value="Glyco_tran_10_N"/>
</dbReference>
<comment type="pathway">
    <text evidence="2">Protein modification; protein glycosylation.</text>
</comment>
<dbReference type="GeneID" id="106173676"/>
<proteinExistence type="inferred from homology"/>
<comment type="subcellular location">
    <subcellularLocation>
        <location evidence="1">Golgi apparatus membrane</location>
        <topology evidence="1">Single-pass type II membrane protein</topology>
    </subcellularLocation>
    <subcellularLocation>
        <location evidence="12">Golgi apparatus</location>
        <location evidence="12">Golgi stack membrane</location>
        <topology evidence="12">Single-pass type II membrane protein</topology>
    </subcellularLocation>
</comment>
<dbReference type="STRING" id="7574.A0A1S3JIX6"/>
<keyword evidence="6 12" id="KW-0812">Transmembrane</keyword>
<evidence type="ECO:0000256" key="7">
    <source>
        <dbReference type="ARBA" id="ARBA00022968"/>
    </source>
</evidence>
<dbReference type="Pfam" id="PF17039">
    <property type="entry name" value="Glyco_tran_10_N"/>
    <property type="match status" value="1"/>
</dbReference>
<keyword evidence="9 12" id="KW-0333">Golgi apparatus</keyword>
<evidence type="ECO:0000256" key="2">
    <source>
        <dbReference type="ARBA" id="ARBA00004922"/>
    </source>
</evidence>
<evidence type="ECO:0000256" key="3">
    <source>
        <dbReference type="ARBA" id="ARBA00008919"/>
    </source>
</evidence>
<dbReference type="KEGG" id="lak:106173676"/>
<name>A0A1S3JIX6_LINAN</name>
<evidence type="ECO:0000256" key="1">
    <source>
        <dbReference type="ARBA" id="ARBA00004323"/>
    </source>
</evidence>
<evidence type="ECO:0000256" key="12">
    <source>
        <dbReference type="RuleBase" id="RU003832"/>
    </source>
</evidence>
<evidence type="ECO:0000313" key="15">
    <source>
        <dbReference type="Proteomes" id="UP000085678"/>
    </source>
</evidence>
<accession>A0A1S3JIX6</accession>
<dbReference type="GO" id="GO:0000139">
    <property type="term" value="C:Golgi membrane"/>
    <property type="evidence" value="ECO:0007669"/>
    <property type="project" value="UniProtKB-SubCell"/>
</dbReference>
<dbReference type="PANTHER" id="PTHR48438:SF1">
    <property type="entry name" value="ALPHA-(1,3)-FUCOSYLTRANSFERASE C-RELATED"/>
    <property type="match status" value="1"/>
</dbReference>
<dbReference type="InterPro" id="IPR038577">
    <property type="entry name" value="GT10-like_C_sf"/>
</dbReference>
<evidence type="ECO:0000256" key="8">
    <source>
        <dbReference type="ARBA" id="ARBA00022989"/>
    </source>
</evidence>
<dbReference type="Gene3D" id="3.40.50.11660">
    <property type="entry name" value="Glycosyl transferase family 10, C-terminal domain"/>
    <property type="match status" value="1"/>
</dbReference>
<dbReference type="Pfam" id="PF00852">
    <property type="entry name" value="Glyco_transf_10"/>
    <property type="match status" value="1"/>
</dbReference>
<dbReference type="SUPFAM" id="SSF53756">
    <property type="entry name" value="UDP-Glycosyltransferase/glycogen phosphorylase"/>
    <property type="match status" value="1"/>
</dbReference>
<feature type="domain" description="Fucosyltransferase N-terminal" evidence="14">
    <location>
        <begin position="168"/>
        <end position="286"/>
    </location>
</feature>
<evidence type="ECO:0000256" key="4">
    <source>
        <dbReference type="ARBA" id="ARBA00022676"/>
    </source>
</evidence>
<evidence type="ECO:0000256" key="6">
    <source>
        <dbReference type="ARBA" id="ARBA00022692"/>
    </source>
</evidence>
<dbReference type="InterPro" id="IPR055270">
    <property type="entry name" value="Glyco_tran_10_C"/>
</dbReference>
<keyword evidence="8 12" id="KW-1133">Transmembrane helix</keyword>
<sequence>MILQLEHITIRTKEVMNMNRWSKTSRFFRVLLVLCCWAVIAVLVEHYIVFIRRINQVLTDQQQPLARIRHLGSPHSHFHVRRIYNPGIHNGDVHDQFYYHSNHYVHESSATQELFTNLPETVDTWRTNQRLNGDGKDTKLEEGPKVFNRSGNLKYNITVNKPVTPSVKSILLWNDYQYYYDVKREPLFESCPVNSCVITTDRNQSAIVDAIIFNVAPRAFHQECQGVEKECEIPLLKPKHQIWVFHTLEPSCLTSMRKQDNKEMLFNSFNWTFTYKRNSDVFTPYGMIIKRDEPLTRNFSEIIKAKKKLVAWVVSDCTTRSRREEYVAELSKYINVDILGDCGRPCRNCWRYINVTYKFYLAFENNLADDYVSEKFFRSWNLDVVLVSRSGANYSIFGVLPEMHIDTSDFTTPKALAEYLLLLDRNDTLYLQYLNWKNYYRTTRPMDGPYVNWCSFCSKLHEEPQISNVYSKSELWDWLYGSGTLNGCRAPTDLDFNKTDTVTDREAELE</sequence>
<dbReference type="GO" id="GO:0008417">
    <property type="term" value="F:fucosyltransferase activity"/>
    <property type="evidence" value="ECO:0007669"/>
    <property type="project" value="InterPro"/>
</dbReference>
<evidence type="ECO:0000313" key="16">
    <source>
        <dbReference type="RefSeq" id="XP_013410328.1"/>
    </source>
</evidence>
<dbReference type="GO" id="GO:0032580">
    <property type="term" value="C:Golgi cisterna membrane"/>
    <property type="evidence" value="ECO:0007669"/>
    <property type="project" value="UniProtKB-SubCell"/>
</dbReference>
<evidence type="ECO:0000256" key="11">
    <source>
        <dbReference type="ARBA" id="ARBA00023180"/>
    </source>
</evidence>
<keyword evidence="5 12" id="KW-0808">Transferase</keyword>
<feature type="transmembrane region" description="Helical" evidence="12">
    <location>
        <begin position="27"/>
        <end position="49"/>
    </location>
</feature>
<evidence type="ECO:0000256" key="5">
    <source>
        <dbReference type="ARBA" id="ARBA00022679"/>
    </source>
</evidence>
<keyword evidence="4 12" id="KW-0328">Glycosyltransferase</keyword>
<organism evidence="15 16">
    <name type="scientific">Lingula anatina</name>
    <name type="common">Brachiopod</name>
    <name type="synonym">Lingula unguis</name>
    <dbReference type="NCBI Taxonomy" id="7574"/>
    <lineage>
        <taxon>Eukaryota</taxon>
        <taxon>Metazoa</taxon>
        <taxon>Spiralia</taxon>
        <taxon>Lophotrochozoa</taxon>
        <taxon>Brachiopoda</taxon>
        <taxon>Linguliformea</taxon>
        <taxon>Lingulata</taxon>
        <taxon>Lingulida</taxon>
        <taxon>Linguloidea</taxon>
        <taxon>Lingulidae</taxon>
        <taxon>Lingula</taxon>
    </lineage>
</organism>
<feature type="domain" description="Fucosyltransferase C-terminal" evidence="13">
    <location>
        <begin position="304"/>
        <end position="473"/>
    </location>
</feature>
<dbReference type="EC" id="2.4.1.-" evidence="12"/>
<dbReference type="RefSeq" id="XP_013410328.1">
    <property type="nucleotide sequence ID" value="XM_013554874.1"/>
</dbReference>
<comment type="similarity">
    <text evidence="3 12">Belongs to the glycosyltransferase 10 family.</text>
</comment>
<reference evidence="16" key="1">
    <citation type="submission" date="2025-08" db="UniProtKB">
        <authorList>
            <consortium name="RefSeq"/>
        </authorList>
    </citation>
    <scope>IDENTIFICATION</scope>
    <source>
        <tissue evidence="16">Gonads</tissue>
    </source>
</reference>
<keyword evidence="15" id="KW-1185">Reference proteome</keyword>
<keyword evidence="10 12" id="KW-0472">Membrane</keyword>
<evidence type="ECO:0000259" key="14">
    <source>
        <dbReference type="Pfam" id="PF17039"/>
    </source>
</evidence>